<feature type="compositionally biased region" description="Basic and acidic residues" evidence="1">
    <location>
        <begin position="66"/>
        <end position="112"/>
    </location>
</feature>
<evidence type="ECO:0000256" key="1">
    <source>
        <dbReference type="SAM" id="MobiDB-lite"/>
    </source>
</evidence>
<gene>
    <name evidence="2" type="ORF">F3Y22_tig00110156pilonHSYRG00171</name>
</gene>
<name>A0A6A3BG13_HIBSY</name>
<proteinExistence type="predicted"/>
<dbReference type="EMBL" id="VEPZ02000855">
    <property type="protein sequence ID" value="KAE8716006.1"/>
    <property type="molecule type" value="Genomic_DNA"/>
</dbReference>
<protein>
    <submittedName>
        <fullName evidence="2">Uncharacterized protein</fullName>
    </submittedName>
</protein>
<feature type="compositionally biased region" description="Polar residues" evidence="1">
    <location>
        <begin position="171"/>
        <end position="187"/>
    </location>
</feature>
<accession>A0A6A3BG13</accession>
<dbReference type="Proteomes" id="UP000436088">
    <property type="component" value="Unassembled WGS sequence"/>
</dbReference>
<evidence type="ECO:0000313" key="2">
    <source>
        <dbReference type="EMBL" id="KAE8716006.1"/>
    </source>
</evidence>
<feature type="region of interest" description="Disordered" evidence="1">
    <location>
        <begin position="170"/>
        <end position="230"/>
    </location>
</feature>
<evidence type="ECO:0000313" key="3">
    <source>
        <dbReference type="Proteomes" id="UP000436088"/>
    </source>
</evidence>
<feature type="region of interest" description="Disordered" evidence="1">
    <location>
        <begin position="66"/>
        <end position="155"/>
    </location>
</feature>
<feature type="compositionally biased region" description="Polar residues" evidence="1">
    <location>
        <begin position="217"/>
        <end position="230"/>
    </location>
</feature>
<keyword evidence="3" id="KW-1185">Reference proteome</keyword>
<dbReference type="AlphaFoldDB" id="A0A6A3BG13"/>
<organism evidence="2 3">
    <name type="scientific">Hibiscus syriacus</name>
    <name type="common">Rose of Sharon</name>
    <dbReference type="NCBI Taxonomy" id="106335"/>
    <lineage>
        <taxon>Eukaryota</taxon>
        <taxon>Viridiplantae</taxon>
        <taxon>Streptophyta</taxon>
        <taxon>Embryophyta</taxon>
        <taxon>Tracheophyta</taxon>
        <taxon>Spermatophyta</taxon>
        <taxon>Magnoliopsida</taxon>
        <taxon>eudicotyledons</taxon>
        <taxon>Gunneridae</taxon>
        <taxon>Pentapetalae</taxon>
        <taxon>rosids</taxon>
        <taxon>malvids</taxon>
        <taxon>Malvales</taxon>
        <taxon>Malvaceae</taxon>
        <taxon>Malvoideae</taxon>
        <taxon>Hibiscus</taxon>
    </lineage>
</organism>
<reference evidence="2" key="1">
    <citation type="submission" date="2019-09" db="EMBL/GenBank/DDBJ databases">
        <title>Draft genome information of white flower Hibiscus syriacus.</title>
        <authorList>
            <person name="Kim Y.-M."/>
        </authorList>
    </citation>
    <scope>NUCLEOTIDE SEQUENCE [LARGE SCALE GENOMIC DNA]</scope>
    <source>
        <strain evidence="2">YM2019G1</strain>
    </source>
</reference>
<sequence>MFHVSLLNKFIGDSSTTATDPPAVDEEENDTWEDYSTLKGQFPTFDPWGQGSSRGVSIVVVGQEEGRGISEDKLGNKDRGLGIEDRDLGIESREGHEENLPHQLDPKTKKVATEGSDNDPNRVKSSISPFKGQIDLNIQPEREEELSPGSDSGSMMRLLQDATDIYLRQHSMLTSSSNSNLDVTQTQPGGGLGEVKDSSSLNLGTSHQHVDREPPTIFSTEVSAPTPTTG</sequence>
<comment type="caution">
    <text evidence="2">The sequence shown here is derived from an EMBL/GenBank/DDBJ whole genome shotgun (WGS) entry which is preliminary data.</text>
</comment>
<feature type="compositionally biased region" description="Polar residues" evidence="1">
    <location>
        <begin position="198"/>
        <end position="207"/>
    </location>
</feature>